<dbReference type="AlphaFoldDB" id="A0A8J4V4E3"/>
<evidence type="ECO:0000256" key="4">
    <source>
        <dbReference type="ARBA" id="ARBA00048017"/>
    </source>
</evidence>
<dbReference type="Gene3D" id="3.90.360.10">
    <property type="entry name" value="Histone acetyl transferase 1 (HAT1), N-terminal domain"/>
    <property type="match status" value="1"/>
</dbReference>
<evidence type="ECO:0000256" key="2">
    <source>
        <dbReference type="ARBA" id="ARBA00022679"/>
    </source>
</evidence>
<evidence type="ECO:0000256" key="6">
    <source>
        <dbReference type="PIRSR" id="PIRSR038084-1"/>
    </source>
</evidence>
<feature type="region of interest" description="Interaction with histone H4 N-terminus" evidence="7">
    <location>
        <begin position="250"/>
        <end position="252"/>
    </location>
</feature>
<evidence type="ECO:0000256" key="8">
    <source>
        <dbReference type="PIRSR" id="PIRSR038084-3"/>
    </source>
</evidence>
<dbReference type="GO" id="GO:0005634">
    <property type="term" value="C:nucleus"/>
    <property type="evidence" value="ECO:0007669"/>
    <property type="project" value="InterPro"/>
</dbReference>
<protein>
    <recommendedName>
        <fullName evidence="5">Histone acetyltransferase type B catalytic subunit</fullName>
        <ecNumber evidence="5">2.3.1.48</ecNumber>
    </recommendedName>
</protein>
<comment type="similarity">
    <text evidence="1 5">Belongs to the HAT1 family.</text>
</comment>
<organism evidence="12 13">
    <name type="scientific">Polysphondylium violaceum</name>
    <dbReference type="NCBI Taxonomy" id="133409"/>
    <lineage>
        <taxon>Eukaryota</taxon>
        <taxon>Amoebozoa</taxon>
        <taxon>Evosea</taxon>
        <taxon>Eumycetozoa</taxon>
        <taxon>Dictyostelia</taxon>
        <taxon>Dictyosteliales</taxon>
        <taxon>Dictyosteliaceae</taxon>
        <taxon>Polysphondylium</taxon>
    </lineage>
</organism>
<accession>A0A8J4V4E3</accession>
<evidence type="ECO:0000256" key="1">
    <source>
        <dbReference type="ARBA" id="ARBA00010543"/>
    </source>
</evidence>
<dbReference type="PIRSF" id="PIRSF038084">
    <property type="entry name" value="HAT-B_cat"/>
    <property type="match status" value="1"/>
</dbReference>
<evidence type="ECO:0000256" key="3">
    <source>
        <dbReference type="ARBA" id="ARBA00023315"/>
    </source>
</evidence>
<dbReference type="Pfam" id="PF00583">
    <property type="entry name" value="Acetyltransf_1"/>
    <property type="match status" value="1"/>
</dbReference>
<dbReference type="InterPro" id="IPR000182">
    <property type="entry name" value="GNAT_dom"/>
</dbReference>
<evidence type="ECO:0000259" key="10">
    <source>
        <dbReference type="Pfam" id="PF00583"/>
    </source>
</evidence>
<dbReference type="InterPro" id="IPR019467">
    <property type="entry name" value="Hat1_N"/>
</dbReference>
<comment type="caution">
    <text evidence="12">The sequence shown here is derived from an EMBL/GenBank/DDBJ whole genome shotgun (WGS) entry which is preliminary data.</text>
</comment>
<dbReference type="EC" id="2.3.1.48" evidence="5"/>
<evidence type="ECO:0000259" key="11">
    <source>
        <dbReference type="Pfam" id="PF10394"/>
    </source>
</evidence>
<reference evidence="12" key="1">
    <citation type="submission" date="2020-01" db="EMBL/GenBank/DDBJ databases">
        <title>Development of genomics and gene disruption for Polysphondylium violaceum indicates a role for the polyketide synthase stlB in stalk morphogenesis.</title>
        <authorList>
            <person name="Narita B."/>
            <person name="Kawabe Y."/>
            <person name="Kin K."/>
            <person name="Saito T."/>
            <person name="Gibbs R."/>
            <person name="Kuspa A."/>
            <person name="Muzny D."/>
            <person name="Queller D."/>
            <person name="Richards S."/>
            <person name="Strassman J."/>
            <person name="Sucgang R."/>
            <person name="Worley K."/>
            <person name="Schaap P."/>
        </authorList>
    </citation>
    <scope>NUCLEOTIDE SEQUENCE</scope>
    <source>
        <strain evidence="12">QSvi11</strain>
    </source>
</reference>
<feature type="domain" description="N-acetyltransferase" evidence="10">
    <location>
        <begin position="227"/>
        <end position="292"/>
    </location>
</feature>
<evidence type="ECO:0000256" key="7">
    <source>
        <dbReference type="PIRSR" id="PIRSR038084-2"/>
    </source>
</evidence>
<dbReference type="GO" id="GO:0000781">
    <property type="term" value="C:chromosome, telomeric region"/>
    <property type="evidence" value="ECO:0007669"/>
    <property type="project" value="GOC"/>
</dbReference>
<dbReference type="Gene3D" id="3.40.630.30">
    <property type="match status" value="1"/>
</dbReference>
<feature type="active site" description="Proton donor/acceptor" evidence="6">
    <location>
        <position position="305"/>
    </location>
</feature>
<dbReference type="InterPro" id="IPR017380">
    <property type="entry name" value="Hist_AcTrfase_B-typ_cat-su"/>
</dbReference>
<dbReference type="Pfam" id="PF10394">
    <property type="entry name" value="Hat1_N"/>
    <property type="match status" value="1"/>
</dbReference>
<dbReference type="GO" id="GO:0031509">
    <property type="term" value="P:subtelomeric heterochromatin formation"/>
    <property type="evidence" value="ECO:0007669"/>
    <property type="project" value="InterPro"/>
</dbReference>
<dbReference type="EMBL" id="AJWJ01000029">
    <property type="protein sequence ID" value="KAF2077443.1"/>
    <property type="molecule type" value="Genomic_DNA"/>
</dbReference>
<evidence type="ECO:0000256" key="9">
    <source>
        <dbReference type="SAM" id="MobiDB-lite"/>
    </source>
</evidence>
<evidence type="ECO:0000256" key="5">
    <source>
        <dbReference type="PIRNR" id="PIRNR038084"/>
    </source>
</evidence>
<dbReference type="InterPro" id="IPR016181">
    <property type="entry name" value="Acyl_CoA_acyltransferase"/>
</dbReference>
<feature type="compositionally biased region" description="Acidic residues" evidence="9">
    <location>
        <begin position="61"/>
        <end position="73"/>
    </location>
</feature>
<evidence type="ECO:0000313" key="12">
    <source>
        <dbReference type="EMBL" id="KAF2077443.1"/>
    </source>
</evidence>
<evidence type="ECO:0000313" key="13">
    <source>
        <dbReference type="Proteomes" id="UP000695562"/>
    </source>
</evidence>
<proteinExistence type="inferred from homology"/>
<dbReference type="InterPro" id="IPR037113">
    <property type="entry name" value="Hat1_N_sf"/>
</dbReference>
<sequence length="450" mass="52617">MIVNISFNIFDMNDTDDKQTNNKVLTFNANKCTNIQLTWTRQDIIDPPPNIPETNENKETDDSDDEEEDEEQEHLDNGFFKPTYSHQIFKEDNIIGYDPLVLNIYMAAGSLTTYLETNYTLKSKNITNVEKELLNVFSKTDAPIPTKDQYIQYIEEKEAKFRPPGTKIHEYSINDRETGEETNYEVYFGRITDPGIVRYHEKLQVFVLWFIDGSSFIYTGDSNWDIFFIFKTVMIDGEKRYGIVGYCTLYNFYHHPSATRPRISQILILPPYQRNGHGKYLLNSIYNYYKNNDSIYGPVYDITVEDPADQFDSLRNHVDLLNIKQSGLFNDVKMDISTLGNSELFENIRKQLLIPIKQGKICFEIFLYSKFIGQSKSHPDYKNFRIHIKKRLYKQFIGDQKDIPDANVGANGEQQQLDPETIEKNKLNAIIELYKNVEEDYFETISSLQR</sequence>
<feature type="domain" description="Histone acetyl transferase HAT1 N-terminal" evidence="11">
    <location>
        <begin position="26"/>
        <end position="212"/>
    </location>
</feature>
<dbReference type="GO" id="GO:0004402">
    <property type="term" value="F:histone acetyltransferase activity"/>
    <property type="evidence" value="ECO:0007669"/>
    <property type="project" value="UniProtKB-UniRule"/>
</dbReference>
<name>A0A8J4V4E3_9MYCE</name>
<keyword evidence="3 5" id="KW-0012">Acyltransferase</keyword>
<dbReference type="OrthoDB" id="10253098at2759"/>
<feature type="region of interest" description="Disordered" evidence="9">
    <location>
        <begin position="42"/>
        <end position="77"/>
    </location>
</feature>
<gene>
    <name evidence="12" type="ORF">CYY_001292</name>
</gene>
<dbReference type="Proteomes" id="UP000695562">
    <property type="component" value="Unassembled WGS sequence"/>
</dbReference>
<keyword evidence="13" id="KW-1185">Reference proteome</keyword>
<feature type="site" description="Interaction with histone H4 N-terminus" evidence="8">
    <location>
        <position position="224"/>
    </location>
</feature>
<comment type="catalytic activity">
    <reaction evidence="4 5">
        <text>L-lysyl-[protein] + acetyl-CoA = N(6)-acetyl-L-lysyl-[protein] + CoA + H(+)</text>
        <dbReference type="Rhea" id="RHEA:45948"/>
        <dbReference type="Rhea" id="RHEA-COMP:9752"/>
        <dbReference type="Rhea" id="RHEA-COMP:10731"/>
        <dbReference type="ChEBI" id="CHEBI:15378"/>
        <dbReference type="ChEBI" id="CHEBI:29969"/>
        <dbReference type="ChEBI" id="CHEBI:57287"/>
        <dbReference type="ChEBI" id="CHEBI:57288"/>
        <dbReference type="ChEBI" id="CHEBI:61930"/>
        <dbReference type="EC" id="2.3.1.48"/>
    </reaction>
</comment>
<dbReference type="PANTHER" id="PTHR12046">
    <property type="entry name" value="HISTONE ACETYLTRANSFERASE TYPE B CATALYTIC SUBUNIT"/>
    <property type="match status" value="1"/>
</dbReference>
<dbReference type="CDD" id="cd04301">
    <property type="entry name" value="NAT_SF"/>
    <property type="match status" value="1"/>
</dbReference>
<dbReference type="SUPFAM" id="SSF55729">
    <property type="entry name" value="Acyl-CoA N-acyltransferases (Nat)"/>
    <property type="match status" value="1"/>
</dbReference>
<keyword evidence="2 5" id="KW-0808">Transferase</keyword>